<evidence type="ECO:0000259" key="2">
    <source>
        <dbReference type="Pfam" id="PF01243"/>
    </source>
</evidence>
<dbReference type="NCBIfam" id="TIGR03618">
    <property type="entry name" value="Rv1155_F420"/>
    <property type="match status" value="1"/>
</dbReference>
<dbReference type="InterPro" id="IPR052019">
    <property type="entry name" value="F420H2_bilvrd_red/Heme_oxyg"/>
</dbReference>
<dbReference type="InterPro" id="IPR012349">
    <property type="entry name" value="Split_barrel_FMN-bd"/>
</dbReference>
<evidence type="ECO:0000313" key="3">
    <source>
        <dbReference type="EMBL" id="GLV58996.1"/>
    </source>
</evidence>
<name>A0ABQ6FZ22_9CHLR</name>
<dbReference type="Pfam" id="PF01243">
    <property type="entry name" value="PNPOx_N"/>
    <property type="match status" value="1"/>
</dbReference>
<dbReference type="InterPro" id="IPR011576">
    <property type="entry name" value="Pyridox_Oxase_N"/>
</dbReference>
<dbReference type="Gene3D" id="2.30.110.10">
    <property type="entry name" value="Electron Transport, Fmn-binding Protein, Chain A"/>
    <property type="match status" value="1"/>
</dbReference>
<sequence length="139" mass="14923">MIDMVLSDEVRQALTAGHLAHLTTLNADGSPQVTVIWIGLDNDEIVSAHLKLHKKAQNIQRDNRVVLSLLTGGKTNGLDNYLVIHGRARVTEGGAPQLLNQLAQVYVGPGTQFAGDNAPEGYITHITVERVGGIGPWAK</sequence>
<dbReference type="SUPFAM" id="SSF50475">
    <property type="entry name" value="FMN-binding split barrel"/>
    <property type="match status" value="1"/>
</dbReference>
<dbReference type="PANTHER" id="PTHR35176">
    <property type="entry name" value="HEME OXYGENASE HI_0854-RELATED"/>
    <property type="match status" value="1"/>
</dbReference>
<keyword evidence="1" id="KW-0560">Oxidoreductase</keyword>
<dbReference type="PANTHER" id="PTHR35176:SF6">
    <property type="entry name" value="HEME OXYGENASE HI_0854-RELATED"/>
    <property type="match status" value="1"/>
</dbReference>
<dbReference type="InterPro" id="IPR019920">
    <property type="entry name" value="F420-binding_dom_put"/>
</dbReference>
<protein>
    <submittedName>
        <fullName evidence="3">PPOX class F420-dependent enzyme</fullName>
    </submittedName>
</protein>
<keyword evidence="4" id="KW-1185">Reference proteome</keyword>
<feature type="domain" description="Pyridoxamine 5'-phosphate oxidase N-terminal" evidence="2">
    <location>
        <begin position="6"/>
        <end position="130"/>
    </location>
</feature>
<comment type="caution">
    <text evidence="3">The sequence shown here is derived from an EMBL/GenBank/DDBJ whole genome shotgun (WGS) entry which is preliminary data.</text>
</comment>
<accession>A0ABQ6FZ22</accession>
<proteinExistence type="predicted"/>
<reference evidence="3 4" key="1">
    <citation type="submission" date="2023-02" db="EMBL/GenBank/DDBJ databases">
        <title>Dictyobacter halimunensis sp. nov., a new member of the class Ktedonobacteria from forest soil in a geothermal area.</title>
        <authorList>
            <person name="Rachmania M.K."/>
            <person name="Ningsih F."/>
            <person name="Sakai Y."/>
            <person name="Yabe S."/>
            <person name="Yokota A."/>
            <person name="Sjamsuridzal W."/>
        </authorList>
    </citation>
    <scope>NUCLEOTIDE SEQUENCE [LARGE SCALE GENOMIC DNA]</scope>
    <source>
        <strain evidence="3 4">S3.2.2.5</strain>
    </source>
</reference>
<evidence type="ECO:0000313" key="4">
    <source>
        <dbReference type="Proteomes" id="UP001344906"/>
    </source>
</evidence>
<gene>
    <name evidence="3" type="ORF">KDH_58240</name>
</gene>
<organism evidence="3 4">
    <name type="scientific">Dictyobacter halimunensis</name>
    <dbReference type="NCBI Taxonomy" id="3026934"/>
    <lineage>
        <taxon>Bacteria</taxon>
        <taxon>Bacillati</taxon>
        <taxon>Chloroflexota</taxon>
        <taxon>Ktedonobacteria</taxon>
        <taxon>Ktedonobacterales</taxon>
        <taxon>Dictyobacteraceae</taxon>
        <taxon>Dictyobacter</taxon>
    </lineage>
</organism>
<evidence type="ECO:0000256" key="1">
    <source>
        <dbReference type="ARBA" id="ARBA00023002"/>
    </source>
</evidence>
<dbReference type="EMBL" id="BSRI01000002">
    <property type="protein sequence ID" value="GLV58996.1"/>
    <property type="molecule type" value="Genomic_DNA"/>
</dbReference>
<dbReference type="Proteomes" id="UP001344906">
    <property type="component" value="Unassembled WGS sequence"/>
</dbReference>